<dbReference type="AlphaFoldDB" id="A0A9D1LDW9"/>
<feature type="binding site" evidence="5">
    <location>
        <position position="66"/>
    </location>
    <ligand>
        <name>[4Fe-4S] cluster</name>
        <dbReference type="ChEBI" id="CHEBI:49883"/>
        <note>4Fe-4S-S-AdoMet</note>
    </ligand>
</feature>
<feature type="domain" description="Radical SAM core" evidence="6">
    <location>
        <begin position="55"/>
        <end position="183"/>
    </location>
</feature>
<dbReference type="InterPro" id="IPR007197">
    <property type="entry name" value="rSAM"/>
</dbReference>
<reference evidence="7" key="1">
    <citation type="submission" date="2020-10" db="EMBL/GenBank/DDBJ databases">
        <authorList>
            <person name="Gilroy R."/>
        </authorList>
    </citation>
    <scope>NUCLEOTIDE SEQUENCE</scope>
    <source>
        <strain evidence="7">ChiGjej1B1-19959</strain>
    </source>
</reference>
<evidence type="ECO:0000259" key="6">
    <source>
        <dbReference type="Pfam" id="PF04055"/>
    </source>
</evidence>
<evidence type="ECO:0000256" key="3">
    <source>
        <dbReference type="ARBA" id="ARBA00023004"/>
    </source>
</evidence>
<feature type="binding site" evidence="5">
    <location>
        <position position="63"/>
    </location>
    <ligand>
        <name>[4Fe-4S] cluster</name>
        <dbReference type="ChEBI" id="CHEBI:49883"/>
        <note>4Fe-4S-S-AdoMet</note>
    </ligand>
</feature>
<dbReference type="Proteomes" id="UP000824071">
    <property type="component" value="Unassembled WGS sequence"/>
</dbReference>
<dbReference type="GO" id="GO:0046872">
    <property type="term" value="F:metal ion binding"/>
    <property type="evidence" value="ECO:0007669"/>
    <property type="project" value="UniProtKB-KW"/>
</dbReference>
<protein>
    <submittedName>
        <fullName evidence="7">Radical SAM protein</fullName>
    </submittedName>
</protein>
<dbReference type="GO" id="GO:0003824">
    <property type="term" value="F:catalytic activity"/>
    <property type="evidence" value="ECO:0007669"/>
    <property type="project" value="InterPro"/>
</dbReference>
<reference evidence="7" key="2">
    <citation type="journal article" date="2021" name="PeerJ">
        <title>Extensive microbial diversity within the chicken gut microbiome revealed by metagenomics and culture.</title>
        <authorList>
            <person name="Gilroy R."/>
            <person name="Ravi A."/>
            <person name="Getino M."/>
            <person name="Pursley I."/>
            <person name="Horton D.L."/>
            <person name="Alikhan N.F."/>
            <person name="Baker D."/>
            <person name="Gharbi K."/>
            <person name="Hall N."/>
            <person name="Watson M."/>
            <person name="Adriaenssens E.M."/>
            <person name="Foster-Nyarko E."/>
            <person name="Jarju S."/>
            <person name="Secka A."/>
            <person name="Antonio M."/>
            <person name="Oren A."/>
            <person name="Chaudhuri R.R."/>
            <person name="La Ragione R."/>
            <person name="Hildebrand F."/>
            <person name="Pallen M.J."/>
        </authorList>
    </citation>
    <scope>NUCLEOTIDE SEQUENCE</scope>
    <source>
        <strain evidence="7">ChiGjej1B1-19959</strain>
    </source>
</reference>
<dbReference type="SFLD" id="SFLDS00029">
    <property type="entry name" value="Radical_SAM"/>
    <property type="match status" value="1"/>
</dbReference>
<proteinExistence type="predicted"/>
<keyword evidence="1 5" id="KW-0949">S-adenosyl-L-methionine</keyword>
<dbReference type="InterPro" id="IPR013785">
    <property type="entry name" value="Aldolase_TIM"/>
</dbReference>
<sequence length="292" mass="32823">MRCYACPRQCGAERTENTPSAGFCKMPYNAVLARAALHHWEEPPLSAHGGAGAVFFSGCSLRCVFCQNHAISHENFGKPVTIDRFIEILKALEAAGAQNIDLVNPTHFAPFLQEALTRYKPRVPVVYNTGGYDTVETLKSLSGLVDIYLPDFKYMSETLARRYSAAPDYPERAKAALLEMRRQTRDRFADDGRMLSGLLVRHLVLPQGTKDSAEILRWIAENLSKDTYVSLMCQYTPGDRTYTHKALNRRLTTAEYDRVLRVFFNLGLHNGFMQARDSADARFTPAFDLTGV</sequence>
<comment type="caution">
    <text evidence="7">The sequence shown here is derived from an EMBL/GenBank/DDBJ whole genome shotgun (WGS) entry which is preliminary data.</text>
</comment>
<evidence type="ECO:0000256" key="5">
    <source>
        <dbReference type="PIRSR" id="PIRSR004869-50"/>
    </source>
</evidence>
<name>A0A9D1LDW9_9FIRM</name>
<gene>
    <name evidence="7" type="ORF">IAC53_04990</name>
</gene>
<dbReference type="InterPro" id="IPR040085">
    <property type="entry name" value="MJ0674-like"/>
</dbReference>
<evidence type="ECO:0000313" key="8">
    <source>
        <dbReference type="Proteomes" id="UP000824071"/>
    </source>
</evidence>
<organism evidence="7 8">
    <name type="scientific">Candidatus Fimenecus excrementigallinarum</name>
    <dbReference type="NCBI Taxonomy" id="2840816"/>
    <lineage>
        <taxon>Bacteria</taxon>
        <taxon>Bacillati</taxon>
        <taxon>Bacillota</taxon>
        <taxon>Clostridia</taxon>
        <taxon>Candidatus Fimenecus</taxon>
    </lineage>
</organism>
<dbReference type="PANTHER" id="PTHR43075:SF1">
    <property type="entry name" value="FORMATE LYASE ACTIVATING ENZYME, PUTATIVE (AFU_ORTHOLOGUE AFUA_2G15630)-RELATED"/>
    <property type="match status" value="1"/>
</dbReference>
<keyword evidence="3 5" id="KW-0408">Iron</keyword>
<dbReference type="EMBL" id="DVMW01000030">
    <property type="protein sequence ID" value="HIU35950.1"/>
    <property type="molecule type" value="Genomic_DNA"/>
</dbReference>
<dbReference type="InterPro" id="IPR058240">
    <property type="entry name" value="rSAM_sf"/>
</dbReference>
<evidence type="ECO:0000313" key="7">
    <source>
        <dbReference type="EMBL" id="HIU35950.1"/>
    </source>
</evidence>
<dbReference type="CDD" id="cd01335">
    <property type="entry name" value="Radical_SAM"/>
    <property type="match status" value="1"/>
</dbReference>
<evidence type="ECO:0000256" key="1">
    <source>
        <dbReference type="ARBA" id="ARBA00022691"/>
    </source>
</evidence>
<dbReference type="SFLD" id="SFLDG01099">
    <property type="entry name" value="Uncharacterised_Radical_SAM_Su"/>
    <property type="match status" value="1"/>
</dbReference>
<dbReference type="Pfam" id="PF04055">
    <property type="entry name" value="Radical_SAM"/>
    <property type="match status" value="1"/>
</dbReference>
<feature type="binding site" evidence="5">
    <location>
        <position position="59"/>
    </location>
    <ligand>
        <name>[4Fe-4S] cluster</name>
        <dbReference type="ChEBI" id="CHEBI:49883"/>
        <note>4Fe-4S-S-AdoMet</note>
    </ligand>
</feature>
<evidence type="ECO:0000256" key="4">
    <source>
        <dbReference type="ARBA" id="ARBA00023014"/>
    </source>
</evidence>
<keyword evidence="2 5" id="KW-0479">Metal-binding</keyword>
<dbReference type="Gene3D" id="3.20.20.70">
    <property type="entry name" value="Aldolase class I"/>
    <property type="match status" value="1"/>
</dbReference>
<evidence type="ECO:0000256" key="2">
    <source>
        <dbReference type="ARBA" id="ARBA00022723"/>
    </source>
</evidence>
<keyword evidence="4 5" id="KW-0411">Iron-sulfur</keyword>
<comment type="cofactor">
    <cofactor evidence="5">
        <name>[4Fe-4S] cluster</name>
        <dbReference type="ChEBI" id="CHEBI:49883"/>
    </cofactor>
    <text evidence="5">Binds 1 [4Fe-4S] cluster. The cluster is coordinated with 3 cysteines and an exchangeable S-adenosyl-L-methionine.</text>
</comment>
<dbReference type="PANTHER" id="PTHR43075">
    <property type="entry name" value="FORMATE LYASE ACTIVATING ENZYME, PUTATIVE (AFU_ORTHOLOGUE AFUA_2G15630)-RELATED"/>
    <property type="match status" value="1"/>
</dbReference>
<dbReference type="SUPFAM" id="SSF102114">
    <property type="entry name" value="Radical SAM enzymes"/>
    <property type="match status" value="1"/>
</dbReference>
<accession>A0A9D1LDW9</accession>
<dbReference type="GO" id="GO:0051536">
    <property type="term" value="F:iron-sulfur cluster binding"/>
    <property type="evidence" value="ECO:0007669"/>
    <property type="project" value="UniProtKB-KW"/>
</dbReference>
<dbReference type="PIRSF" id="PIRSF004869">
    <property type="entry name" value="PflX_prd"/>
    <property type="match status" value="1"/>
</dbReference>
<dbReference type="InterPro" id="IPR016431">
    <property type="entry name" value="Pyrv-formate_lyase-activ_prd"/>
</dbReference>